<gene>
    <name evidence="1" type="ORF">D5400_00705</name>
</gene>
<dbReference type="Proteomes" id="UP000268192">
    <property type="component" value="Chromosome"/>
</dbReference>
<name>A0A3S9AZ57_9HYPH</name>
<dbReference type="RefSeq" id="WP_126006708.1">
    <property type="nucleotide sequence ID" value="NZ_CP032509.1"/>
</dbReference>
<evidence type="ECO:0000313" key="1">
    <source>
        <dbReference type="EMBL" id="AZN69984.1"/>
    </source>
</evidence>
<reference evidence="1 2" key="1">
    <citation type="submission" date="2018-09" db="EMBL/GenBank/DDBJ databases">
        <title>Marinorhizobium profundi gen. nov., sp. nov., isolated from a deep-sea sediment sample from the New Britain Trench and proposal of Marinorhizobiaceae fam. nov. in the order Rhizobiales of the class Alphaproteobacteria.</title>
        <authorList>
            <person name="Cao J."/>
        </authorList>
    </citation>
    <scope>NUCLEOTIDE SEQUENCE [LARGE SCALE GENOMIC DNA]</scope>
    <source>
        <strain evidence="1 2">WS11</strain>
    </source>
</reference>
<keyword evidence="2" id="KW-1185">Reference proteome</keyword>
<dbReference type="KEGG" id="abaw:D5400_00705"/>
<dbReference type="OrthoDB" id="8115943at2"/>
<sequence>MLHTLYPNLGVTPLDTDRAVLRAAVRFLSPEVRADPCRRLLRRIFYCAMLRRHAEIQRGFMRTRH</sequence>
<proteinExistence type="predicted"/>
<dbReference type="AlphaFoldDB" id="A0A3S9AZ57"/>
<organism evidence="1 2">
    <name type="scientific">Georhizobium profundi</name>
    <dbReference type="NCBI Taxonomy" id="2341112"/>
    <lineage>
        <taxon>Bacteria</taxon>
        <taxon>Pseudomonadati</taxon>
        <taxon>Pseudomonadota</taxon>
        <taxon>Alphaproteobacteria</taxon>
        <taxon>Hyphomicrobiales</taxon>
        <taxon>Rhizobiaceae</taxon>
        <taxon>Georhizobium</taxon>
    </lineage>
</organism>
<dbReference type="EMBL" id="CP032509">
    <property type="protein sequence ID" value="AZN69984.1"/>
    <property type="molecule type" value="Genomic_DNA"/>
</dbReference>
<evidence type="ECO:0000313" key="2">
    <source>
        <dbReference type="Proteomes" id="UP000268192"/>
    </source>
</evidence>
<protein>
    <submittedName>
        <fullName evidence="1">Uncharacterized protein</fullName>
    </submittedName>
</protein>
<accession>A0A3S9AZ57</accession>